<feature type="transmembrane region" description="Helical" evidence="1">
    <location>
        <begin position="211"/>
        <end position="236"/>
    </location>
</feature>
<reference evidence="3 4" key="1">
    <citation type="submission" date="2012-08" db="EMBL/GenBank/DDBJ databases">
        <title>Whole genome shotgun sequence of Gordonia rhizosphera NBRC 16068.</title>
        <authorList>
            <person name="Takarada H."/>
            <person name="Isaki S."/>
            <person name="Hosoyama A."/>
            <person name="Tsuchikane K."/>
            <person name="Katsumata H."/>
            <person name="Baba S."/>
            <person name="Ohji S."/>
            <person name="Yamazaki S."/>
            <person name="Fujita N."/>
        </authorList>
    </citation>
    <scope>NUCLEOTIDE SEQUENCE [LARGE SCALE GENOMIC DNA]</scope>
    <source>
        <strain evidence="3 4">NBRC 16068</strain>
    </source>
</reference>
<dbReference type="AlphaFoldDB" id="K6WFE3"/>
<keyword evidence="1" id="KW-0472">Membrane</keyword>
<evidence type="ECO:0000313" key="4">
    <source>
        <dbReference type="Proteomes" id="UP000008363"/>
    </source>
</evidence>
<evidence type="ECO:0000313" key="3">
    <source>
        <dbReference type="EMBL" id="GAB90887.1"/>
    </source>
</evidence>
<feature type="transmembrane region" description="Helical" evidence="1">
    <location>
        <begin position="172"/>
        <end position="199"/>
    </location>
</feature>
<dbReference type="RefSeq" id="WP_006334050.1">
    <property type="nucleotide sequence ID" value="NZ_BAHC01000119.1"/>
</dbReference>
<evidence type="ECO:0000259" key="2">
    <source>
        <dbReference type="Pfam" id="PF20182"/>
    </source>
</evidence>
<dbReference type="NCBIfam" id="NF042915">
    <property type="entry name" value="MAB_1171c_fam"/>
    <property type="match status" value="1"/>
</dbReference>
<feature type="transmembrane region" description="Helical" evidence="1">
    <location>
        <begin position="6"/>
        <end position="23"/>
    </location>
</feature>
<dbReference type="Proteomes" id="UP000008363">
    <property type="component" value="Unassembled WGS sequence"/>
</dbReference>
<gene>
    <name evidence="3" type="ORF">GORHZ_119_00130</name>
</gene>
<feature type="transmembrane region" description="Helical" evidence="1">
    <location>
        <begin position="35"/>
        <end position="51"/>
    </location>
</feature>
<keyword evidence="4" id="KW-1185">Reference proteome</keyword>
<feature type="transmembrane region" description="Helical" evidence="1">
    <location>
        <begin position="103"/>
        <end position="124"/>
    </location>
</feature>
<comment type="caution">
    <text evidence="3">The sequence shown here is derived from an EMBL/GenBank/DDBJ whole genome shotgun (WGS) entry which is preliminary data.</text>
</comment>
<dbReference type="InterPro" id="IPR046675">
    <property type="entry name" value="DUF6545"/>
</dbReference>
<organism evidence="3 4">
    <name type="scientific">Gordonia rhizosphera NBRC 16068</name>
    <dbReference type="NCBI Taxonomy" id="1108045"/>
    <lineage>
        <taxon>Bacteria</taxon>
        <taxon>Bacillati</taxon>
        <taxon>Actinomycetota</taxon>
        <taxon>Actinomycetes</taxon>
        <taxon>Mycobacteriales</taxon>
        <taxon>Gordoniaceae</taxon>
        <taxon>Gordonia</taxon>
    </lineage>
</organism>
<keyword evidence="1" id="KW-0812">Transmembrane</keyword>
<proteinExistence type="predicted"/>
<dbReference type="Pfam" id="PF20182">
    <property type="entry name" value="DUF6545"/>
    <property type="match status" value="1"/>
</dbReference>
<evidence type="ECO:0000256" key="1">
    <source>
        <dbReference type="SAM" id="Phobius"/>
    </source>
</evidence>
<keyword evidence="1" id="KW-1133">Transmembrane helix</keyword>
<sequence length="368" mass="40028">MIVVGVVNVLAAVVFAAALAWRLEQIRREGGGLQAVAMTVAIAAITLAFVVSNDNVADALNTALFTGAQRVLFYALLALGVAALIVVFFFPGRSTTRERRAEYEAIPLVVALIGLQVTMLVIPIDLRLESLSQWTVRNVAYATFVLIASGYLAYGFIVCVRSIRRFLELADGYLRVSLGLLLGGLTLLAVSSLLQILFVVGGVTRLFDFPWLLTASRICSVFGVVAFLVGISYPMLHARWYGLRARRRHRHDAAELVPLWELVTSAVPEVVLPPDGPVPPTMMFHRRVVEIRDALTQLSPGVPEDFATADEHDRVVMLRSAVADYRDGQPPRGAVRDLVPGDGADLDADAVPLLQLSRAVAQQPAHSR</sequence>
<feature type="domain" description="DUF6545" evidence="2">
    <location>
        <begin position="247"/>
        <end position="359"/>
    </location>
</feature>
<dbReference type="STRING" id="1108045.GORHZ_119_00130"/>
<accession>K6WFE3</accession>
<dbReference type="eggNOG" id="ENOG5032S59">
    <property type="taxonomic scope" value="Bacteria"/>
</dbReference>
<feature type="transmembrane region" description="Helical" evidence="1">
    <location>
        <begin position="71"/>
        <end position="91"/>
    </location>
</feature>
<name>K6WFE3_9ACTN</name>
<dbReference type="EMBL" id="BAHC01000119">
    <property type="protein sequence ID" value="GAB90887.1"/>
    <property type="molecule type" value="Genomic_DNA"/>
</dbReference>
<dbReference type="InterPro" id="IPR050039">
    <property type="entry name" value="MAB_1171c-like"/>
</dbReference>
<protein>
    <recommendedName>
        <fullName evidence="2">DUF6545 domain-containing protein</fullName>
    </recommendedName>
</protein>
<feature type="transmembrane region" description="Helical" evidence="1">
    <location>
        <begin position="139"/>
        <end position="160"/>
    </location>
</feature>